<protein>
    <submittedName>
        <fullName evidence="4">Nitrilotriacetate monooxygenase component B</fullName>
        <ecNumber evidence="4">1.14.13.-</ecNumber>
    </submittedName>
</protein>
<dbReference type="InterPro" id="IPR050268">
    <property type="entry name" value="NADH-dep_flavin_reductase"/>
</dbReference>
<dbReference type="Pfam" id="PF01613">
    <property type="entry name" value="Flavin_Reduct"/>
    <property type="match status" value="1"/>
</dbReference>
<dbReference type="GO" id="GO:0010181">
    <property type="term" value="F:FMN binding"/>
    <property type="evidence" value="ECO:0007669"/>
    <property type="project" value="InterPro"/>
</dbReference>
<dbReference type="GO" id="GO:0004497">
    <property type="term" value="F:monooxygenase activity"/>
    <property type="evidence" value="ECO:0007669"/>
    <property type="project" value="UniProtKB-KW"/>
</dbReference>
<dbReference type="EC" id="1.14.13.-" evidence="4"/>
<evidence type="ECO:0000256" key="2">
    <source>
        <dbReference type="ARBA" id="ARBA00023002"/>
    </source>
</evidence>
<organism evidence="4">
    <name type="scientific">uncultured Acidimicrobiales bacterium</name>
    <dbReference type="NCBI Taxonomy" id="310071"/>
    <lineage>
        <taxon>Bacteria</taxon>
        <taxon>Bacillati</taxon>
        <taxon>Actinomycetota</taxon>
        <taxon>Acidimicrobiia</taxon>
        <taxon>Acidimicrobiales</taxon>
        <taxon>environmental samples</taxon>
    </lineage>
</organism>
<keyword evidence="4" id="KW-0503">Monooxygenase</keyword>
<keyword evidence="2 4" id="KW-0560">Oxidoreductase</keyword>
<feature type="domain" description="Flavin reductase like" evidence="3">
    <location>
        <begin position="13"/>
        <end position="156"/>
    </location>
</feature>
<gene>
    <name evidence="4" type="ORF">AVDCRST_MAG76-2279</name>
</gene>
<reference evidence="4" key="1">
    <citation type="submission" date="2020-02" db="EMBL/GenBank/DDBJ databases">
        <authorList>
            <person name="Meier V. D."/>
        </authorList>
    </citation>
    <scope>NUCLEOTIDE SEQUENCE</scope>
    <source>
        <strain evidence="4">AVDCRST_MAG76</strain>
    </source>
</reference>
<dbReference type="SMART" id="SM00903">
    <property type="entry name" value="Flavin_Reduct"/>
    <property type="match status" value="1"/>
</dbReference>
<dbReference type="InterPro" id="IPR012349">
    <property type="entry name" value="Split_barrel_FMN-bd"/>
</dbReference>
<dbReference type="InterPro" id="IPR002563">
    <property type="entry name" value="Flavin_Rdtase-like_dom"/>
</dbReference>
<dbReference type="GO" id="GO:0042602">
    <property type="term" value="F:riboflavin reductase (NADPH) activity"/>
    <property type="evidence" value="ECO:0007669"/>
    <property type="project" value="TreeGrafter"/>
</dbReference>
<evidence type="ECO:0000313" key="4">
    <source>
        <dbReference type="EMBL" id="CAA9251129.1"/>
    </source>
</evidence>
<sequence length="159" mass="16785">MPAFDAASFRTVLGHFCSGITIVTAVERGEPVGLTCQSFTSVSLDPPLVLFVPAKAASSWPRIRAAGHFCANVLAEDQEALGRRFAIRGADKYAGVGWRPGPSGAPVLDGCIAYVDCEIETVHEAGDHDIVVGHVVDLAVTSEAPPLLFFRGGYGRFAV</sequence>
<name>A0A6J4III3_9ACTN</name>
<dbReference type="PANTHER" id="PTHR30466">
    <property type="entry name" value="FLAVIN REDUCTASE"/>
    <property type="match status" value="1"/>
</dbReference>
<dbReference type="EMBL" id="CADCSZ010000142">
    <property type="protein sequence ID" value="CAA9251129.1"/>
    <property type="molecule type" value="Genomic_DNA"/>
</dbReference>
<accession>A0A6J4III3</accession>
<comment type="similarity">
    <text evidence="1">Belongs to the non-flavoprotein flavin reductase family.</text>
</comment>
<dbReference type="Gene3D" id="2.30.110.10">
    <property type="entry name" value="Electron Transport, Fmn-binding Protein, Chain A"/>
    <property type="match status" value="1"/>
</dbReference>
<proteinExistence type="inferred from homology"/>
<evidence type="ECO:0000256" key="1">
    <source>
        <dbReference type="ARBA" id="ARBA00008898"/>
    </source>
</evidence>
<dbReference type="AlphaFoldDB" id="A0A6J4III3"/>
<dbReference type="PANTHER" id="PTHR30466:SF11">
    <property type="entry name" value="FLAVIN-DEPENDENT MONOOXYGENASE, REDUCTASE SUBUNIT HSAB"/>
    <property type="match status" value="1"/>
</dbReference>
<dbReference type="SUPFAM" id="SSF50475">
    <property type="entry name" value="FMN-binding split barrel"/>
    <property type="match status" value="1"/>
</dbReference>
<evidence type="ECO:0000259" key="3">
    <source>
        <dbReference type="SMART" id="SM00903"/>
    </source>
</evidence>